<dbReference type="GO" id="GO:0004709">
    <property type="term" value="F:MAP kinase kinase kinase activity"/>
    <property type="evidence" value="ECO:0007669"/>
    <property type="project" value="TreeGrafter"/>
</dbReference>
<dbReference type="PROSITE" id="PS50011">
    <property type="entry name" value="PROTEIN_KINASE_DOM"/>
    <property type="match status" value="1"/>
</dbReference>
<keyword evidence="3" id="KW-0418">Kinase</keyword>
<feature type="domain" description="Protein kinase" evidence="7">
    <location>
        <begin position="1163"/>
        <end position="1416"/>
    </location>
</feature>
<dbReference type="PRINTS" id="PR00888">
    <property type="entry name" value="SM22CALPONIN"/>
</dbReference>
<sequence length="1811" mass="197048">MASQHRSNLKAQPIPSLLSSRGAESSTTSSHPSTYHDTPESSQTTFKQRIRSSLEHGLKTATRSKAKVSSPDDDFESVPAKRKDKDKPSSDDIGIMDHDNGKGKSGMFKRFESKVVLRRAGRNSVTSSSTPTVSSADQSRVSTEHVNNAERHGQHRVAGWTSFITPSLRQASVSSPAVHLSSHPIPPSSSHPVVIANAMSIPVTSSTARDRIRRASMQPTVREISAPQPLTPRREHRYGLGSPERNGTASPRAGKSRPPPIFTPPPSSARTPIDTPRKSSDLPSPPDSPSPQPGGRGRSGMMAKRPGVASATHLPLNSPPSYPAPSRAASPGQARTPARRVSPTSHQGLVSVSATHLPSSPSTSPLASKGLSDNTPRPSFEPVTRLAVDSSQRSSAEIVHRPSTETRSSMDTQQRPTTSPSPRPTSPFSTARSRAASPTQRPPGYVHNRNFSISAASLSSPSTPEQRELVRAATSLLCKELRKPPPHLSRSQHAREWAEVEVRLQPLVRLERIWGKSGVLLGASSSQIGVTGLGCLAVSNAGEERERRLFCEALRDGVVLCQLVNKHVPSAILRTDPREDGFKRTSNITKFLAACASHGVPSDDLFYRDDLIEATPETLCRVARTIISLWKLFGTPAVDQSKVISGQGNGVAVGVAFSNTVYSPPSLSRAVSSTPNLIQQRSVSPPLAPDRKYLVPEPVFPLPRSDSPHSGTSCGTARNVSIPARNDDPENDNVRSIKMITSTPKSPLRTRSKSKHSDDSGGDFPPDPNSLDFPTRESQPSTPALGDYGHEFPLRQSRTSSNITENTAYSSIFDIRRNSSAQNKFSTIRTVTTEATSLGSEIPSFTRTEASSVAASVVEEMGRRRNVSGDGSRTRDRRPSEPATPDLVSLVEEEENSACGSSSRETARARSPVGDRQRDREPDQIRVRLGKGKWPDDFMDAFQANPSRSIPIQTRTTREGSPLGFSPPSVSPPRKPHLVGVSHYNDGTESFSPSPRRANHRPRHSVDPVLMPKESILRRDTSPDSPIPSSPGSKVILRRSSTRNGTRRNGIYVPRGNLDDPDREGNSSAVPFPRAVSGEHSSRASPSPDSPQSPISRLDGFRIRDRLCSEFDDPKARQRSRPNSYDELGRQRHSSDLPRESMDGSAARQTIVVEEEGKAVVRFQLGNCIGRGQFGVVYRALNLTTGQMVAVKRIRSEGLKEEEVMQLMKEVDLMKSLSHPGIVKYEGMVRDEEFLNIVLEYAESGSLGQTLKAFGKLNERLVAGYVVKILEGLHYLHKCEVVHCDLKSANILTTKTGNIKLSDFGVSLNLRAMERELNNVAGTPNWMAPEVIELKGASPKSDIWSLGCTVIELLTGRPPYGDIANSMTVMFRIVEDEMPPLPDGCSEALQDFLQQCFHKDPQQRPDAERLCEHPWLTMNWDALKELRPQDSIPFLRRVSTDLQKTDVSKLLAHIDSPIKEVPLSEPPTREEPSIAQQGLSFGPISPLPNDTSFSPRDHTFVKTIFGKRKHHAIYGFTLLNECTAAMICRVCLGSVKKNAVICDRCSLIAHSKCGPDAAPTCDLRSQLLLYAQFAEKGNANVFHTFHDGANASSPPINTPMVVPSEVSFAIPPSRANADFTSSTVTSGQSPKPPAAFKIISGFGRSRSSLSVSPVPASKAEDKAPERKSSKLKHTVSSNERPLSESSNSTGPKSIMTNDSQSSRQEPRRSFFSTMEPDTDSLPGAGQRPSEGAPCSKIASNGGSAFEGMEQNIPGTLSNDSDRQKNETARSTVTACFSDDTIYAPPTLQCSSHPSTNLALRAYFTLLYDLVM</sequence>
<feature type="compositionally biased region" description="Basic and acidic residues" evidence="6">
    <location>
        <begin position="1127"/>
        <end position="1142"/>
    </location>
</feature>
<reference evidence="10" key="1">
    <citation type="submission" date="2021-03" db="EMBL/GenBank/DDBJ databases">
        <title>Evolutionary innovations through gain and loss of genes in the ectomycorrhizal Boletales.</title>
        <authorList>
            <person name="Wu G."/>
            <person name="Miyauchi S."/>
            <person name="Morin E."/>
            <person name="Yang Z.-L."/>
            <person name="Xu J."/>
            <person name="Martin F.M."/>
        </authorList>
    </citation>
    <scope>NUCLEOTIDE SEQUENCE</scope>
    <source>
        <strain evidence="10">BR01</strain>
    </source>
</reference>
<feature type="compositionally biased region" description="Polar residues" evidence="6">
    <location>
        <begin position="342"/>
        <end position="352"/>
    </location>
</feature>
<feature type="compositionally biased region" description="Pro residues" evidence="6">
    <location>
        <begin position="257"/>
        <end position="267"/>
    </location>
</feature>
<evidence type="ECO:0000256" key="4">
    <source>
        <dbReference type="ARBA" id="ARBA00022840"/>
    </source>
</evidence>
<dbReference type="PROSITE" id="PS50081">
    <property type="entry name" value="ZF_DAG_PE_2"/>
    <property type="match status" value="1"/>
</dbReference>
<evidence type="ECO:0000256" key="5">
    <source>
        <dbReference type="PROSITE-ProRule" id="PRU10141"/>
    </source>
</evidence>
<dbReference type="InterPro" id="IPR002219">
    <property type="entry name" value="PKC_DAG/PE"/>
</dbReference>
<dbReference type="InterPro" id="IPR000719">
    <property type="entry name" value="Prot_kinase_dom"/>
</dbReference>
<dbReference type="OrthoDB" id="8693905at2759"/>
<evidence type="ECO:0000259" key="7">
    <source>
        <dbReference type="PROSITE" id="PS50011"/>
    </source>
</evidence>
<name>A0A8I3AGL2_9AGAM</name>
<dbReference type="Pfam" id="PF00307">
    <property type="entry name" value="CH"/>
    <property type="match status" value="1"/>
</dbReference>
<dbReference type="FunFam" id="3.30.200.20:FF:000042">
    <property type="entry name" value="Aurora kinase A"/>
    <property type="match status" value="1"/>
</dbReference>
<evidence type="ECO:0000256" key="6">
    <source>
        <dbReference type="SAM" id="MobiDB-lite"/>
    </source>
</evidence>
<feature type="compositionally biased region" description="Basic and acidic residues" evidence="6">
    <location>
        <begin position="725"/>
        <end position="735"/>
    </location>
</feature>
<keyword evidence="2 5" id="KW-0547">Nucleotide-binding</keyword>
<feature type="binding site" evidence="5">
    <location>
        <position position="1192"/>
    </location>
    <ligand>
        <name>ATP</name>
        <dbReference type="ChEBI" id="CHEBI:30616"/>
    </ligand>
</feature>
<dbReference type="PROSITE" id="PS50021">
    <property type="entry name" value="CH"/>
    <property type="match status" value="1"/>
</dbReference>
<feature type="compositionally biased region" description="Basic and acidic residues" evidence="6">
    <location>
        <begin position="1099"/>
        <end position="1116"/>
    </location>
</feature>
<dbReference type="InterPro" id="IPR050538">
    <property type="entry name" value="MAP_kinase_kinase_kinase"/>
</dbReference>
<feature type="compositionally biased region" description="Polar residues" evidence="6">
    <location>
        <begin position="1618"/>
        <end position="1629"/>
    </location>
</feature>
<keyword evidence="11" id="KW-1185">Reference proteome</keyword>
<evidence type="ECO:0000313" key="11">
    <source>
        <dbReference type="Proteomes" id="UP000683000"/>
    </source>
</evidence>
<dbReference type="CDD" id="cd06627">
    <property type="entry name" value="STKc_Cdc7_like"/>
    <property type="match status" value="1"/>
</dbReference>
<dbReference type="Gene3D" id="1.10.418.10">
    <property type="entry name" value="Calponin-like domain"/>
    <property type="match status" value="1"/>
</dbReference>
<feature type="compositionally biased region" description="Polar residues" evidence="6">
    <location>
        <begin position="708"/>
        <end position="719"/>
    </location>
</feature>
<dbReference type="PROSITE" id="PS00107">
    <property type="entry name" value="PROTEIN_KINASE_ATP"/>
    <property type="match status" value="1"/>
</dbReference>
<feature type="compositionally biased region" description="Polar residues" evidence="6">
    <location>
        <begin position="405"/>
        <end position="414"/>
    </location>
</feature>
<feature type="domain" description="Calponin-homology (CH)" evidence="8">
    <location>
        <begin position="523"/>
        <end position="637"/>
    </location>
</feature>
<feature type="compositionally biased region" description="Low complexity" evidence="6">
    <location>
        <begin position="1083"/>
        <end position="1096"/>
    </location>
</feature>
<organism evidence="10 11">
    <name type="scientific">Boletus reticuloceps</name>
    <dbReference type="NCBI Taxonomy" id="495285"/>
    <lineage>
        <taxon>Eukaryota</taxon>
        <taxon>Fungi</taxon>
        <taxon>Dikarya</taxon>
        <taxon>Basidiomycota</taxon>
        <taxon>Agaricomycotina</taxon>
        <taxon>Agaricomycetes</taxon>
        <taxon>Agaricomycetidae</taxon>
        <taxon>Boletales</taxon>
        <taxon>Boletineae</taxon>
        <taxon>Boletaceae</taxon>
        <taxon>Boletoideae</taxon>
        <taxon>Boletus</taxon>
    </lineage>
</organism>
<evidence type="ECO:0000256" key="1">
    <source>
        <dbReference type="ARBA" id="ARBA00022679"/>
    </source>
</evidence>
<feature type="compositionally biased region" description="Polar residues" evidence="6">
    <location>
        <begin position="1674"/>
        <end position="1703"/>
    </location>
</feature>
<feature type="compositionally biased region" description="Basic and acidic residues" evidence="6">
    <location>
        <begin position="79"/>
        <end position="102"/>
    </location>
</feature>
<evidence type="ECO:0000256" key="2">
    <source>
        <dbReference type="ARBA" id="ARBA00022741"/>
    </source>
</evidence>
<dbReference type="Proteomes" id="UP000683000">
    <property type="component" value="Unassembled WGS sequence"/>
</dbReference>
<feature type="compositionally biased region" description="Low complexity" evidence="6">
    <location>
        <begin position="849"/>
        <end position="859"/>
    </location>
</feature>
<feature type="compositionally biased region" description="Polar residues" evidence="6">
    <location>
        <begin position="1"/>
        <end position="10"/>
    </location>
</feature>
<feature type="compositionally biased region" description="Basic and acidic residues" evidence="6">
    <location>
        <begin position="1658"/>
        <end position="1668"/>
    </location>
</feature>
<dbReference type="SMART" id="SM00033">
    <property type="entry name" value="CH"/>
    <property type="match status" value="1"/>
</dbReference>
<evidence type="ECO:0000256" key="3">
    <source>
        <dbReference type="ARBA" id="ARBA00022777"/>
    </source>
</evidence>
<feature type="region of interest" description="Disordered" evidence="6">
    <location>
        <begin position="1618"/>
        <end position="1637"/>
    </location>
</feature>
<feature type="compositionally biased region" description="Basic and acidic residues" evidence="6">
    <location>
        <begin position="905"/>
        <end position="926"/>
    </location>
</feature>
<feature type="compositionally biased region" description="Low complexity" evidence="6">
    <location>
        <begin position="124"/>
        <end position="135"/>
    </location>
</feature>
<proteinExistence type="predicted"/>
<feature type="region of interest" description="Disordered" evidence="6">
    <location>
        <begin position="121"/>
        <end position="141"/>
    </location>
</feature>
<evidence type="ECO:0000259" key="9">
    <source>
        <dbReference type="PROSITE" id="PS50081"/>
    </source>
</evidence>
<keyword evidence="1" id="KW-0808">Transferase</keyword>
<dbReference type="Gene3D" id="1.10.510.10">
    <property type="entry name" value="Transferase(Phosphotransferase) domain 1"/>
    <property type="match status" value="1"/>
</dbReference>
<dbReference type="InterPro" id="IPR017441">
    <property type="entry name" value="Protein_kinase_ATP_BS"/>
</dbReference>
<keyword evidence="4 5" id="KW-0067">ATP-binding</keyword>
<dbReference type="SMART" id="SM00220">
    <property type="entry name" value="S_TKc"/>
    <property type="match status" value="1"/>
</dbReference>
<dbReference type="Pfam" id="PF00069">
    <property type="entry name" value="Pkinase"/>
    <property type="match status" value="1"/>
</dbReference>
<dbReference type="InterPro" id="IPR001715">
    <property type="entry name" value="CH_dom"/>
</dbReference>
<feature type="compositionally biased region" description="Low complexity" evidence="6">
    <location>
        <begin position="1645"/>
        <end position="1657"/>
    </location>
</feature>
<feature type="region of interest" description="Disordered" evidence="6">
    <location>
        <begin position="205"/>
        <end position="448"/>
    </location>
</feature>
<evidence type="ECO:0000259" key="8">
    <source>
        <dbReference type="PROSITE" id="PS50021"/>
    </source>
</evidence>
<feature type="compositionally biased region" description="Polar residues" evidence="6">
    <location>
        <begin position="944"/>
        <end position="955"/>
    </location>
</feature>
<dbReference type="SUPFAM" id="SSF47576">
    <property type="entry name" value="Calponin-homology domain, CH-domain"/>
    <property type="match status" value="1"/>
</dbReference>
<feature type="domain" description="Phorbol-ester/DAG-type" evidence="9">
    <location>
        <begin position="1510"/>
        <end position="1561"/>
    </location>
</feature>
<evidence type="ECO:0000313" key="10">
    <source>
        <dbReference type="EMBL" id="KAG6381681.1"/>
    </source>
</evidence>
<feature type="compositionally biased region" description="Polar residues" evidence="6">
    <location>
        <begin position="668"/>
        <end position="683"/>
    </location>
</feature>
<feature type="compositionally biased region" description="Pro residues" evidence="6">
    <location>
        <begin position="283"/>
        <end position="292"/>
    </location>
</feature>
<dbReference type="InterPro" id="IPR008271">
    <property type="entry name" value="Ser/Thr_kinase_AS"/>
</dbReference>
<dbReference type="EMBL" id="JAGFBS010000001">
    <property type="protein sequence ID" value="KAG6381681.1"/>
    <property type="molecule type" value="Genomic_DNA"/>
</dbReference>
<feature type="region of interest" description="Disordered" evidence="6">
    <location>
        <begin position="1"/>
        <end position="107"/>
    </location>
</feature>
<feature type="region of interest" description="Disordered" evidence="6">
    <location>
        <begin position="944"/>
        <end position="1147"/>
    </location>
</feature>
<feature type="region of interest" description="Disordered" evidence="6">
    <location>
        <begin position="668"/>
        <end position="803"/>
    </location>
</feature>
<feature type="region of interest" description="Disordered" evidence="6">
    <location>
        <begin position="847"/>
        <end position="929"/>
    </location>
</feature>
<dbReference type="InterPro" id="IPR036872">
    <property type="entry name" value="CH_dom_sf"/>
</dbReference>
<dbReference type="PROSITE" id="PS00108">
    <property type="entry name" value="PROTEIN_KINASE_ST"/>
    <property type="match status" value="1"/>
</dbReference>
<dbReference type="PANTHER" id="PTHR48016:SF4">
    <property type="entry name" value="PROTEIN KINASE DOMAIN-CONTAINING PROTEIN"/>
    <property type="match status" value="1"/>
</dbReference>
<protein>
    <submittedName>
        <fullName evidence="10">Uncharacterized protein</fullName>
    </submittedName>
</protein>
<accession>A0A8I3AGL2</accession>
<dbReference type="InterPro" id="IPR011009">
    <property type="entry name" value="Kinase-like_dom_sf"/>
</dbReference>
<dbReference type="CDD" id="cd00014">
    <property type="entry name" value="CH_SF"/>
    <property type="match status" value="1"/>
</dbReference>
<dbReference type="SUPFAM" id="SSF56112">
    <property type="entry name" value="Protein kinase-like (PK-like)"/>
    <property type="match status" value="1"/>
</dbReference>
<comment type="caution">
    <text evidence="10">The sequence shown here is derived from an EMBL/GenBank/DDBJ whole genome shotgun (WGS) entry which is preliminary data.</text>
</comment>
<feature type="compositionally biased region" description="Low complexity" evidence="6">
    <location>
        <begin position="25"/>
        <end position="36"/>
    </location>
</feature>
<feature type="region of interest" description="Disordered" evidence="6">
    <location>
        <begin position="1460"/>
        <end position="1481"/>
    </location>
</feature>
<gene>
    <name evidence="10" type="ORF">JVT61DRAFT_282</name>
</gene>
<dbReference type="GO" id="GO:0005524">
    <property type="term" value="F:ATP binding"/>
    <property type="evidence" value="ECO:0007669"/>
    <property type="project" value="UniProtKB-UniRule"/>
</dbReference>
<dbReference type="PANTHER" id="PTHR48016">
    <property type="entry name" value="MAP KINASE KINASE KINASE SSK2-RELATED-RELATED"/>
    <property type="match status" value="1"/>
</dbReference>
<feature type="region of interest" description="Disordered" evidence="6">
    <location>
        <begin position="1645"/>
        <end position="1770"/>
    </location>
</feature>
<feature type="compositionally biased region" description="Low complexity" evidence="6">
    <location>
        <begin position="353"/>
        <end position="368"/>
    </location>
</feature>
<dbReference type="InterPro" id="IPR003096">
    <property type="entry name" value="SM22_calponin"/>
</dbReference>
<dbReference type="GO" id="GO:0005737">
    <property type="term" value="C:cytoplasm"/>
    <property type="evidence" value="ECO:0007669"/>
    <property type="project" value="TreeGrafter"/>
</dbReference>